<keyword evidence="3" id="KW-1185">Reference proteome</keyword>
<evidence type="ECO:0000313" key="3">
    <source>
        <dbReference type="Proteomes" id="UP001151760"/>
    </source>
</evidence>
<accession>A0ABQ5BG68</accession>
<feature type="compositionally biased region" description="Basic and acidic residues" evidence="1">
    <location>
        <begin position="49"/>
        <end position="90"/>
    </location>
</feature>
<evidence type="ECO:0000256" key="1">
    <source>
        <dbReference type="SAM" id="MobiDB-lite"/>
    </source>
</evidence>
<evidence type="ECO:0000313" key="2">
    <source>
        <dbReference type="EMBL" id="GJT11874.1"/>
    </source>
</evidence>
<protein>
    <submittedName>
        <fullName evidence="2">Uncharacterized protein</fullName>
    </submittedName>
</protein>
<feature type="region of interest" description="Disordered" evidence="1">
    <location>
        <begin position="34"/>
        <end position="108"/>
    </location>
</feature>
<organism evidence="2 3">
    <name type="scientific">Tanacetum coccineum</name>
    <dbReference type="NCBI Taxonomy" id="301880"/>
    <lineage>
        <taxon>Eukaryota</taxon>
        <taxon>Viridiplantae</taxon>
        <taxon>Streptophyta</taxon>
        <taxon>Embryophyta</taxon>
        <taxon>Tracheophyta</taxon>
        <taxon>Spermatophyta</taxon>
        <taxon>Magnoliopsida</taxon>
        <taxon>eudicotyledons</taxon>
        <taxon>Gunneridae</taxon>
        <taxon>Pentapetalae</taxon>
        <taxon>asterids</taxon>
        <taxon>campanulids</taxon>
        <taxon>Asterales</taxon>
        <taxon>Asteraceae</taxon>
        <taxon>Asteroideae</taxon>
        <taxon>Anthemideae</taxon>
        <taxon>Anthemidinae</taxon>
        <taxon>Tanacetum</taxon>
    </lineage>
</organism>
<proteinExistence type="predicted"/>
<feature type="compositionally biased region" description="Polar residues" evidence="1">
    <location>
        <begin position="96"/>
        <end position="108"/>
    </location>
</feature>
<gene>
    <name evidence="2" type="ORF">Tco_0858916</name>
</gene>
<sequence>MKGRPRVFLGYPPGTKEEEEIFYLHASGSMKLSKKRKDLNDESNATKIGHGEPIEEFKDDFKHHTQTEAPSDVHTKKEAPSEDHTEDDVGPKGSQYEDNQFGQTEEPTFSFDTIINLW</sequence>
<reference evidence="2" key="1">
    <citation type="journal article" date="2022" name="Int. J. Mol. Sci.">
        <title>Draft Genome of Tanacetum Coccineum: Genomic Comparison of Closely Related Tanacetum-Family Plants.</title>
        <authorList>
            <person name="Yamashiro T."/>
            <person name="Shiraishi A."/>
            <person name="Nakayama K."/>
            <person name="Satake H."/>
        </authorList>
    </citation>
    <scope>NUCLEOTIDE SEQUENCE</scope>
</reference>
<dbReference type="EMBL" id="BQNB010013102">
    <property type="protein sequence ID" value="GJT11874.1"/>
    <property type="molecule type" value="Genomic_DNA"/>
</dbReference>
<dbReference type="Proteomes" id="UP001151760">
    <property type="component" value="Unassembled WGS sequence"/>
</dbReference>
<comment type="caution">
    <text evidence="2">The sequence shown here is derived from an EMBL/GenBank/DDBJ whole genome shotgun (WGS) entry which is preliminary data.</text>
</comment>
<reference evidence="2" key="2">
    <citation type="submission" date="2022-01" db="EMBL/GenBank/DDBJ databases">
        <authorList>
            <person name="Yamashiro T."/>
            <person name="Shiraishi A."/>
            <person name="Satake H."/>
            <person name="Nakayama K."/>
        </authorList>
    </citation>
    <scope>NUCLEOTIDE SEQUENCE</scope>
</reference>
<name>A0ABQ5BG68_9ASTR</name>